<feature type="domain" description="Glycosyltransferase 2-like" evidence="1">
    <location>
        <begin position="15"/>
        <end position="122"/>
    </location>
</feature>
<dbReference type="Proteomes" id="UP000252107">
    <property type="component" value="Unassembled WGS sequence"/>
</dbReference>
<dbReference type="PANTHER" id="PTHR22916:SF3">
    <property type="entry name" value="UDP-GLCNAC:BETAGAL BETA-1,3-N-ACETYLGLUCOSAMINYLTRANSFERASE-LIKE PROTEIN 1"/>
    <property type="match status" value="1"/>
</dbReference>
<dbReference type="EMBL" id="LXQD01000314">
    <property type="protein sequence ID" value="RCJ25541.1"/>
    <property type="molecule type" value="Genomic_DNA"/>
</dbReference>
<dbReference type="Pfam" id="PF00535">
    <property type="entry name" value="Glycos_transf_2"/>
    <property type="match status" value="1"/>
</dbReference>
<keyword evidence="3" id="KW-1185">Reference proteome</keyword>
<protein>
    <recommendedName>
        <fullName evidence="1">Glycosyltransferase 2-like domain-containing protein</fullName>
    </recommendedName>
</protein>
<dbReference type="GO" id="GO:0016758">
    <property type="term" value="F:hexosyltransferase activity"/>
    <property type="evidence" value="ECO:0007669"/>
    <property type="project" value="UniProtKB-ARBA"/>
</dbReference>
<dbReference type="AlphaFoldDB" id="A0A367QP65"/>
<evidence type="ECO:0000259" key="1">
    <source>
        <dbReference type="Pfam" id="PF00535"/>
    </source>
</evidence>
<proteinExistence type="predicted"/>
<dbReference type="InterPro" id="IPR029044">
    <property type="entry name" value="Nucleotide-diphossugar_trans"/>
</dbReference>
<dbReference type="PANTHER" id="PTHR22916">
    <property type="entry name" value="GLYCOSYLTRANSFERASE"/>
    <property type="match status" value="1"/>
</dbReference>
<organism evidence="2 3">
    <name type="scientific">Nostoc minutum NIES-26</name>
    <dbReference type="NCBI Taxonomy" id="1844469"/>
    <lineage>
        <taxon>Bacteria</taxon>
        <taxon>Bacillati</taxon>
        <taxon>Cyanobacteriota</taxon>
        <taxon>Cyanophyceae</taxon>
        <taxon>Nostocales</taxon>
        <taxon>Nostocaceae</taxon>
        <taxon>Nostoc</taxon>
    </lineage>
</organism>
<evidence type="ECO:0000313" key="2">
    <source>
        <dbReference type="EMBL" id="RCJ25541.1"/>
    </source>
</evidence>
<accession>A0A367QP65</accession>
<reference evidence="2" key="1">
    <citation type="submission" date="2016-04" db="EMBL/GenBank/DDBJ databases">
        <authorList>
            <person name="Tabuchi Yagui T.R."/>
        </authorList>
    </citation>
    <scope>NUCLEOTIDE SEQUENCE [LARGE SCALE GENOMIC DNA]</scope>
    <source>
        <strain evidence="2">NIES-26</strain>
    </source>
</reference>
<dbReference type="Gene3D" id="3.90.550.10">
    <property type="entry name" value="Spore Coat Polysaccharide Biosynthesis Protein SpsA, Chain A"/>
    <property type="match status" value="1"/>
</dbReference>
<evidence type="ECO:0000313" key="3">
    <source>
        <dbReference type="Proteomes" id="UP000252107"/>
    </source>
</evidence>
<dbReference type="SUPFAM" id="SSF53448">
    <property type="entry name" value="Nucleotide-diphospho-sugar transferases"/>
    <property type="match status" value="1"/>
</dbReference>
<gene>
    <name evidence="2" type="ORF">A6770_27675</name>
</gene>
<dbReference type="InterPro" id="IPR001173">
    <property type="entry name" value="Glyco_trans_2-like"/>
</dbReference>
<name>A0A367QP65_9NOSO</name>
<comment type="caution">
    <text evidence="2">The sequence shown here is derived from an EMBL/GenBank/DDBJ whole genome shotgun (WGS) entry which is preliminary data.</text>
</comment>
<sequence>MDNQLHNLESNPLVSIVIGNYNYERFLNEAIDSALNQTYQNIEIIVVDDGSKDKSRGIIASYGDRLIPILKENGGQPSNYNAGFAASRGDLICFLDSDDIFLPNKVADIVRIFESNEEVGWCFHSLQLVDAKCNPLELKIGTDYISGVCDFRNRIKAGKIPPYLPPSSALCFRRSLLEKILPMPTTKLTPGSDHYVKFMAVALTKGFLLGSNLTLQRIHDSNMGTLRSDVQRVRAREYLFTSKWIRAEFPQFKKFANKLFAVGIMFNNNAHNNDFENHQLIQNYLKTISMVEKININTILMYYFLRSRIELMLKKAKKTLELSKV</sequence>